<dbReference type="AlphaFoldDB" id="A0A3E0G3T0"/>
<accession>A0A3E0G3T0</accession>
<evidence type="ECO:0000313" key="2">
    <source>
        <dbReference type="Proteomes" id="UP000256269"/>
    </source>
</evidence>
<organism evidence="1 2">
    <name type="scientific">Kutzneria buriramensis</name>
    <dbReference type="NCBI Taxonomy" id="1045776"/>
    <lineage>
        <taxon>Bacteria</taxon>
        <taxon>Bacillati</taxon>
        <taxon>Actinomycetota</taxon>
        <taxon>Actinomycetes</taxon>
        <taxon>Pseudonocardiales</taxon>
        <taxon>Pseudonocardiaceae</taxon>
        <taxon>Kutzneria</taxon>
    </lineage>
</organism>
<sequence length="73" mass="7772">MDLTTAIKIVADDTRTEAPERTWTDAEAIASARDGGLDDQDLTVIADLMDATTRTAYAVVLDASDEEIADALS</sequence>
<evidence type="ECO:0000313" key="1">
    <source>
        <dbReference type="EMBL" id="REH17444.1"/>
    </source>
</evidence>
<dbReference type="Proteomes" id="UP000256269">
    <property type="component" value="Unassembled WGS sequence"/>
</dbReference>
<keyword evidence="2" id="KW-1185">Reference proteome</keyword>
<comment type="caution">
    <text evidence="1">The sequence shown here is derived from an EMBL/GenBank/DDBJ whole genome shotgun (WGS) entry which is preliminary data.</text>
</comment>
<dbReference type="EMBL" id="QUNO01000047">
    <property type="protein sequence ID" value="REH17444.1"/>
    <property type="molecule type" value="Genomic_DNA"/>
</dbReference>
<dbReference type="RefSeq" id="WP_116182459.1">
    <property type="nucleotide sequence ID" value="NZ_CP144377.1"/>
</dbReference>
<name>A0A3E0G3T0_9PSEU</name>
<protein>
    <submittedName>
        <fullName evidence="1">Uncharacterized protein</fullName>
    </submittedName>
</protein>
<gene>
    <name evidence="1" type="ORF">BCF44_14716</name>
</gene>
<reference evidence="1 2" key="1">
    <citation type="submission" date="2018-08" db="EMBL/GenBank/DDBJ databases">
        <title>Genomic Encyclopedia of Archaeal and Bacterial Type Strains, Phase II (KMG-II): from individual species to whole genera.</title>
        <authorList>
            <person name="Goeker M."/>
        </authorList>
    </citation>
    <scope>NUCLEOTIDE SEQUENCE [LARGE SCALE GENOMIC DNA]</scope>
    <source>
        <strain evidence="1 2">DSM 45791</strain>
    </source>
</reference>
<proteinExistence type="predicted"/>